<accession>A0ABS0NXK1</accession>
<organism evidence="1 2">
    <name type="scientific">Bradyrhizobium diversitatis</name>
    <dbReference type="NCBI Taxonomy" id="2755406"/>
    <lineage>
        <taxon>Bacteria</taxon>
        <taxon>Pseudomonadati</taxon>
        <taxon>Pseudomonadota</taxon>
        <taxon>Alphaproteobacteria</taxon>
        <taxon>Hyphomicrobiales</taxon>
        <taxon>Nitrobacteraceae</taxon>
        <taxon>Bradyrhizobium</taxon>
    </lineage>
</organism>
<name>A0ABS0NXK1_9BRAD</name>
<proteinExistence type="predicted"/>
<protein>
    <submittedName>
        <fullName evidence="1">Uncharacterized protein</fullName>
    </submittedName>
</protein>
<dbReference type="RefSeq" id="WP_197965298.1">
    <property type="nucleotide sequence ID" value="NZ_JACEGD010000005.1"/>
</dbReference>
<sequence length="168" mass="19432">MAKTLQFPDLVWKERTAAYGVEVGIDLLPPKFDGKWRRNVERSLDKWVRSKKFTKSATLWMWGTMSSNFLHENNGPCWSEFLVAVGLPEAFLTDLQDDLLRSFHKGVRASEAIELFRDDGWAAICHVQDGTVWIQEDVDLWVPYIDKAGRKREGILKDRPTNPNLRRA</sequence>
<evidence type="ECO:0000313" key="1">
    <source>
        <dbReference type="EMBL" id="MBH5385744.1"/>
    </source>
</evidence>
<dbReference type="EMBL" id="JACEGD010000005">
    <property type="protein sequence ID" value="MBH5385744.1"/>
    <property type="molecule type" value="Genomic_DNA"/>
</dbReference>
<evidence type="ECO:0000313" key="2">
    <source>
        <dbReference type="Proteomes" id="UP001194539"/>
    </source>
</evidence>
<comment type="caution">
    <text evidence="1">The sequence shown here is derived from an EMBL/GenBank/DDBJ whole genome shotgun (WGS) entry which is preliminary data.</text>
</comment>
<keyword evidence="2" id="KW-1185">Reference proteome</keyword>
<dbReference type="Proteomes" id="UP001194539">
    <property type="component" value="Unassembled WGS sequence"/>
</dbReference>
<gene>
    <name evidence="1" type="ORF">H1B27_05530</name>
</gene>
<reference evidence="1 2" key="1">
    <citation type="submission" date="2020-07" db="EMBL/GenBank/DDBJ databases">
        <title>Bradyrhizobium diversity isolated from nodules of indigenous legumes of Western Australia.</title>
        <authorList>
            <person name="Klepa M.S."/>
        </authorList>
    </citation>
    <scope>NUCLEOTIDE SEQUENCE [LARGE SCALE GENOMIC DNA]</scope>
    <source>
        <strain evidence="1 2">CNPSo 4019</strain>
    </source>
</reference>